<reference evidence="3" key="1">
    <citation type="submission" date="2025-08" db="UniProtKB">
        <authorList>
            <consortium name="Ensembl"/>
        </authorList>
    </citation>
    <scope>IDENTIFICATION</scope>
</reference>
<name>A0A8C1XT90_CYPCA</name>
<sequence length="651" mass="73163">MKRVQSSISLYFTGPSQKNPKTANENVTTTGRMDGNSQPQQNSQSQVDSNEQGPYSPDLQANDLVSGAIVGGCIEPGRFAKWREGREWLAVTTDGSVQCTACSDIRDLGPYTQERLHIDSAFINGIKAKSAKKLNDKISRHGKCQSHIKCIEILQRRHETAIEKAVDNSAALWRKHNEKTLKVTENCIRTAYMICQNNLSFKIQQQLVELQQLNGVNLGCMLPSDKACRNMLMFIGEKMRTQLVDFIKNSSDKFSILIDESTTVSNKTRLIIYIRIPYEGEVCNFFLQLVELQSCTGSAICDILLQSLYTRGISEDMLRTRLIGFATDGAAAMMGRYRGAATLLREKINPNLTVIHCMNHKLELAVHDAVKHITEASHFQMFIDSLFSFFSQSPKHMREFESAASDLGMHARRIGRVFDVRWLSSSCTSVTALWQSYPALVKLFGVLMEDKSRSSWLFLVEMALVKDALETLQALSLFLQRRDATAVSASAEVDVALRTLRSMRQADGVNARGLKEEFESFHSFKGVNVNVPSDSDHRKAEVFCERLFISLADNIELLITVSTLPVSTAECERGFSAMNRILTDERNRLNVSTLNNLLFISINGPGVAYFPAQRFAEMWVKEGRHAADDAPTGKQKKTTEVRHQGYCWNYL</sequence>
<dbReference type="InterPro" id="IPR008906">
    <property type="entry name" value="HATC_C_dom"/>
</dbReference>
<dbReference type="Proteomes" id="UP000694700">
    <property type="component" value="Unplaced"/>
</dbReference>
<dbReference type="Ensembl" id="ENSCCRT00015088480.1">
    <property type="protein sequence ID" value="ENSCCRP00015085698.1"/>
    <property type="gene ID" value="ENSCCRG00015034558.1"/>
</dbReference>
<dbReference type="Pfam" id="PF05699">
    <property type="entry name" value="Dimer_Tnp_hAT"/>
    <property type="match status" value="1"/>
</dbReference>
<proteinExistence type="predicted"/>
<feature type="domain" description="HAT C-terminal dimerisation" evidence="2">
    <location>
        <begin position="557"/>
        <end position="600"/>
    </location>
</feature>
<dbReference type="AlphaFoldDB" id="A0A8C1XT90"/>
<dbReference type="PANTHER" id="PTHR46880">
    <property type="entry name" value="RAS-ASSOCIATING DOMAIN-CONTAINING PROTEIN"/>
    <property type="match status" value="1"/>
</dbReference>
<evidence type="ECO:0000256" key="1">
    <source>
        <dbReference type="SAM" id="MobiDB-lite"/>
    </source>
</evidence>
<feature type="region of interest" description="Disordered" evidence="1">
    <location>
        <begin position="1"/>
        <end position="61"/>
    </location>
</feature>
<evidence type="ECO:0000313" key="4">
    <source>
        <dbReference type="Proteomes" id="UP000694700"/>
    </source>
</evidence>
<organism evidence="3 4">
    <name type="scientific">Cyprinus carpio</name>
    <name type="common">Common carp</name>
    <dbReference type="NCBI Taxonomy" id="7962"/>
    <lineage>
        <taxon>Eukaryota</taxon>
        <taxon>Metazoa</taxon>
        <taxon>Chordata</taxon>
        <taxon>Craniata</taxon>
        <taxon>Vertebrata</taxon>
        <taxon>Euteleostomi</taxon>
        <taxon>Actinopterygii</taxon>
        <taxon>Neopterygii</taxon>
        <taxon>Teleostei</taxon>
        <taxon>Ostariophysi</taxon>
        <taxon>Cypriniformes</taxon>
        <taxon>Cyprinidae</taxon>
        <taxon>Cyprininae</taxon>
        <taxon>Cyprinus</taxon>
    </lineage>
</organism>
<accession>A0A8C1XT90</accession>
<evidence type="ECO:0000259" key="2">
    <source>
        <dbReference type="Pfam" id="PF05699"/>
    </source>
</evidence>
<dbReference type="GO" id="GO:0046983">
    <property type="term" value="F:protein dimerization activity"/>
    <property type="evidence" value="ECO:0007669"/>
    <property type="project" value="InterPro"/>
</dbReference>
<dbReference type="SUPFAM" id="SSF53098">
    <property type="entry name" value="Ribonuclease H-like"/>
    <property type="match status" value="1"/>
</dbReference>
<protein>
    <recommendedName>
        <fullName evidence="2">HAT C-terminal dimerisation domain-containing protein</fullName>
    </recommendedName>
</protein>
<feature type="compositionally biased region" description="Polar residues" evidence="1">
    <location>
        <begin position="1"/>
        <end position="31"/>
    </location>
</feature>
<evidence type="ECO:0000313" key="3">
    <source>
        <dbReference type="Ensembl" id="ENSCCRP00015085698.1"/>
    </source>
</evidence>
<dbReference type="InterPro" id="IPR012337">
    <property type="entry name" value="RNaseH-like_sf"/>
</dbReference>
<feature type="compositionally biased region" description="Low complexity" evidence="1">
    <location>
        <begin position="36"/>
        <end position="52"/>
    </location>
</feature>
<dbReference type="PANTHER" id="PTHR46880:SF8">
    <property type="entry name" value="E3 SUMO-PROTEIN LIGASE KIAA1586"/>
    <property type="match status" value="1"/>
</dbReference>